<dbReference type="InterPro" id="IPR050445">
    <property type="entry name" value="Bact_polysacc_biosynth/exp"/>
</dbReference>
<dbReference type="Proteomes" id="UP000306985">
    <property type="component" value="Unassembled WGS sequence"/>
</dbReference>
<evidence type="ECO:0000256" key="1">
    <source>
        <dbReference type="ARBA" id="ARBA00004651"/>
    </source>
</evidence>
<keyword evidence="12" id="KW-0418">Kinase</keyword>
<comment type="caution">
    <text evidence="12">The sequence shown here is derived from an EMBL/GenBank/DDBJ whole genome shotgun (WGS) entry which is preliminary data.</text>
</comment>
<evidence type="ECO:0000313" key="12">
    <source>
        <dbReference type="EMBL" id="TKV61696.1"/>
    </source>
</evidence>
<evidence type="ECO:0000313" key="13">
    <source>
        <dbReference type="Proteomes" id="UP000306985"/>
    </source>
</evidence>
<dbReference type="InterPro" id="IPR003856">
    <property type="entry name" value="LPS_length_determ_N"/>
</dbReference>
<evidence type="ECO:0000256" key="2">
    <source>
        <dbReference type="ARBA" id="ARBA00006683"/>
    </source>
</evidence>
<evidence type="ECO:0000256" key="4">
    <source>
        <dbReference type="ARBA" id="ARBA00022692"/>
    </source>
</evidence>
<dbReference type="EC" id="2.7.10.2" evidence="12"/>
<keyword evidence="8 10" id="KW-0472">Membrane</keyword>
<dbReference type="EMBL" id="SZZH01000001">
    <property type="protein sequence ID" value="TKV61696.1"/>
    <property type="molecule type" value="Genomic_DNA"/>
</dbReference>
<dbReference type="PANTHER" id="PTHR32309:SF13">
    <property type="entry name" value="FERRIC ENTEROBACTIN TRANSPORT PROTEIN FEPE"/>
    <property type="match status" value="1"/>
</dbReference>
<dbReference type="AlphaFoldDB" id="A0A4U6QNP1"/>
<evidence type="ECO:0000256" key="5">
    <source>
        <dbReference type="ARBA" id="ARBA00022741"/>
    </source>
</evidence>
<dbReference type="OrthoDB" id="9812433at2"/>
<reference evidence="12 13" key="1">
    <citation type="submission" date="2019-05" db="EMBL/GenBank/DDBJ databases">
        <title>Nakamurella sp. N5BH11, whole genome shotgun sequence.</title>
        <authorList>
            <person name="Tuo L."/>
        </authorList>
    </citation>
    <scope>NUCLEOTIDE SEQUENCE [LARGE SCALE GENOMIC DNA]</scope>
    <source>
        <strain evidence="12 13">N5BH11</strain>
    </source>
</reference>
<feature type="transmembrane region" description="Helical" evidence="10">
    <location>
        <begin position="28"/>
        <end position="48"/>
    </location>
</feature>
<comment type="similarity">
    <text evidence="2">Belongs to the CpsC/CapA family.</text>
</comment>
<dbReference type="GO" id="GO:0005524">
    <property type="term" value="F:ATP binding"/>
    <property type="evidence" value="ECO:0007669"/>
    <property type="project" value="UniProtKB-KW"/>
</dbReference>
<dbReference type="InterPro" id="IPR027417">
    <property type="entry name" value="P-loop_NTPase"/>
</dbReference>
<dbReference type="GO" id="GO:0005886">
    <property type="term" value="C:plasma membrane"/>
    <property type="evidence" value="ECO:0007669"/>
    <property type="project" value="UniProtKB-SubCell"/>
</dbReference>
<sequence>MPNDTAAELKAHSGALDMRAYGRAIRKSWWLVLLLAVLGLGAGVLITAKATPQYQSSITWFASTPTNGDGTPLQADQYAQRRVNSYVGLLTSEKLSDLVVEKNPALTRDQVQSSITASADLNTVLLSATVTASSPATSLAIATGVADTFGTMVQQLENRGTDNPTVVLNVVSGPTLNPVPVSPKKTLNYALGLVVGLAAGLALAILRTILDTTVRSPQALRELTGAPVLATIASDRGARRSPLIVDRSAQSGRAEAFRQLRTNLQFVDLQEPVRTLVVTSSLPDEGKSSTAANLAVAFAESGRRTLLVEADLRRPKVADYLELERAVGLTDVLLGGVDINDALQPWGNLPLTLLASGTIPPNPSELLGSPVMAELMASLSTSFEMVVIDTPPLVPVTDAAIAATLADGAILIVRYGRTSRADIAAAVRSLDAVGARNLGSVLTMVPPGGGASYGAARYNTYGAESPTRSKRLRLNRKGKRVEESNAERHAPLPSSFDRSSPPSADRPRGRRAAPSDDGEI</sequence>
<evidence type="ECO:0000256" key="6">
    <source>
        <dbReference type="ARBA" id="ARBA00022840"/>
    </source>
</evidence>
<comment type="subcellular location">
    <subcellularLocation>
        <location evidence="1">Cell membrane</location>
        <topology evidence="1">Multi-pass membrane protein</topology>
    </subcellularLocation>
</comment>
<dbReference type="CDD" id="cd05387">
    <property type="entry name" value="BY-kinase"/>
    <property type="match status" value="1"/>
</dbReference>
<evidence type="ECO:0000256" key="9">
    <source>
        <dbReference type="SAM" id="MobiDB-lite"/>
    </source>
</evidence>
<evidence type="ECO:0000256" key="7">
    <source>
        <dbReference type="ARBA" id="ARBA00022989"/>
    </source>
</evidence>
<gene>
    <name evidence="12" type="ORF">FDO65_09140</name>
</gene>
<feature type="region of interest" description="Disordered" evidence="9">
    <location>
        <begin position="464"/>
        <end position="520"/>
    </location>
</feature>
<dbReference type="SUPFAM" id="SSF52540">
    <property type="entry name" value="P-loop containing nucleoside triphosphate hydrolases"/>
    <property type="match status" value="1"/>
</dbReference>
<name>A0A4U6QNP1_9ACTN</name>
<dbReference type="InterPro" id="IPR005702">
    <property type="entry name" value="Wzc-like_C"/>
</dbReference>
<feature type="domain" description="Polysaccharide chain length determinant N-terminal" evidence="11">
    <location>
        <begin position="16"/>
        <end position="99"/>
    </location>
</feature>
<evidence type="ECO:0000256" key="3">
    <source>
        <dbReference type="ARBA" id="ARBA00022475"/>
    </source>
</evidence>
<keyword evidence="3" id="KW-1003">Cell membrane</keyword>
<dbReference type="Pfam" id="PF02706">
    <property type="entry name" value="Wzz"/>
    <property type="match status" value="1"/>
</dbReference>
<keyword evidence="13" id="KW-1185">Reference proteome</keyword>
<keyword evidence="6" id="KW-0067">ATP-binding</keyword>
<dbReference type="NCBIfam" id="TIGR01007">
    <property type="entry name" value="eps_fam"/>
    <property type="match status" value="1"/>
</dbReference>
<dbReference type="Gene3D" id="3.40.50.300">
    <property type="entry name" value="P-loop containing nucleotide triphosphate hydrolases"/>
    <property type="match status" value="1"/>
</dbReference>
<keyword evidence="12" id="KW-0808">Transferase</keyword>
<organism evidence="12 13">
    <name type="scientific">Nakamurella flava</name>
    <dbReference type="NCBI Taxonomy" id="2576308"/>
    <lineage>
        <taxon>Bacteria</taxon>
        <taxon>Bacillati</taxon>
        <taxon>Actinomycetota</taxon>
        <taxon>Actinomycetes</taxon>
        <taxon>Nakamurellales</taxon>
        <taxon>Nakamurellaceae</taxon>
        <taxon>Nakamurella</taxon>
    </lineage>
</organism>
<feature type="compositionally biased region" description="Basic and acidic residues" evidence="9">
    <location>
        <begin position="480"/>
        <end position="490"/>
    </location>
</feature>
<protein>
    <submittedName>
        <fullName evidence="12">Polysaccharide biosynthesis tyrosine autokinase</fullName>
        <ecNumber evidence="12">2.7.10.2</ecNumber>
    </submittedName>
</protein>
<evidence type="ECO:0000256" key="8">
    <source>
        <dbReference type="ARBA" id="ARBA00023136"/>
    </source>
</evidence>
<keyword evidence="4 10" id="KW-0812">Transmembrane</keyword>
<evidence type="ECO:0000259" key="11">
    <source>
        <dbReference type="Pfam" id="PF02706"/>
    </source>
</evidence>
<feature type="compositionally biased region" description="Basic residues" evidence="9">
    <location>
        <begin position="468"/>
        <end position="479"/>
    </location>
</feature>
<dbReference type="GO" id="GO:0004715">
    <property type="term" value="F:non-membrane spanning protein tyrosine kinase activity"/>
    <property type="evidence" value="ECO:0007669"/>
    <property type="project" value="UniProtKB-EC"/>
</dbReference>
<dbReference type="RefSeq" id="WP_137449001.1">
    <property type="nucleotide sequence ID" value="NZ_SZZH01000001.1"/>
</dbReference>
<dbReference type="PANTHER" id="PTHR32309">
    <property type="entry name" value="TYROSINE-PROTEIN KINASE"/>
    <property type="match status" value="1"/>
</dbReference>
<keyword evidence="5" id="KW-0547">Nucleotide-binding</keyword>
<accession>A0A4U6QNP1</accession>
<proteinExistence type="inferred from homology"/>
<keyword evidence="7 10" id="KW-1133">Transmembrane helix</keyword>
<evidence type="ECO:0000256" key="10">
    <source>
        <dbReference type="SAM" id="Phobius"/>
    </source>
</evidence>